<organism evidence="1 2">
    <name type="scientific">Gigaspora margarita</name>
    <dbReference type="NCBI Taxonomy" id="4874"/>
    <lineage>
        <taxon>Eukaryota</taxon>
        <taxon>Fungi</taxon>
        <taxon>Fungi incertae sedis</taxon>
        <taxon>Mucoromycota</taxon>
        <taxon>Glomeromycotina</taxon>
        <taxon>Glomeromycetes</taxon>
        <taxon>Diversisporales</taxon>
        <taxon>Gigasporaceae</taxon>
        <taxon>Gigaspora</taxon>
    </lineage>
</organism>
<reference evidence="1 2" key="1">
    <citation type="submission" date="2021-06" db="EMBL/GenBank/DDBJ databases">
        <authorList>
            <person name="Kallberg Y."/>
            <person name="Tangrot J."/>
            <person name="Rosling A."/>
        </authorList>
    </citation>
    <scope>NUCLEOTIDE SEQUENCE [LARGE SCALE GENOMIC DNA]</scope>
    <source>
        <strain evidence="1 2">120-4 pot B 10/14</strain>
    </source>
</reference>
<sequence length="82" mass="9502">QASSIHPDIEILLTSEIDKYEKKKNRQRYRVKDLIESRSFMGDSLSHKKQNQLQINTSSITEVELEPHLTTCTAIPFQSDIQ</sequence>
<feature type="non-terminal residue" evidence="1">
    <location>
        <position position="1"/>
    </location>
</feature>
<dbReference type="EMBL" id="CAJVQB010149044">
    <property type="protein sequence ID" value="CAG8855404.1"/>
    <property type="molecule type" value="Genomic_DNA"/>
</dbReference>
<comment type="caution">
    <text evidence="1">The sequence shown here is derived from an EMBL/GenBank/DDBJ whole genome shotgun (WGS) entry which is preliminary data.</text>
</comment>
<dbReference type="Proteomes" id="UP000789901">
    <property type="component" value="Unassembled WGS sequence"/>
</dbReference>
<accession>A0ABN7XN93</accession>
<name>A0ABN7XN93_GIGMA</name>
<evidence type="ECO:0000313" key="1">
    <source>
        <dbReference type="EMBL" id="CAG8855404.1"/>
    </source>
</evidence>
<gene>
    <name evidence="1" type="ORF">GMARGA_LOCUS44225</name>
</gene>
<feature type="non-terminal residue" evidence="1">
    <location>
        <position position="82"/>
    </location>
</feature>
<evidence type="ECO:0000313" key="2">
    <source>
        <dbReference type="Proteomes" id="UP000789901"/>
    </source>
</evidence>
<protein>
    <submittedName>
        <fullName evidence="1">18169_t:CDS:1</fullName>
    </submittedName>
</protein>
<keyword evidence="2" id="KW-1185">Reference proteome</keyword>
<proteinExistence type="predicted"/>